<feature type="compositionally biased region" description="Polar residues" evidence="1">
    <location>
        <begin position="188"/>
        <end position="198"/>
    </location>
</feature>
<evidence type="ECO:0000313" key="2">
    <source>
        <dbReference type="EMBL" id="KAG5298930.1"/>
    </source>
</evidence>
<feature type="compositionally biased region" description="Basic and acidic residues" evidence="1">
    <location>
        <begin position="149"/>
        <end position="186"/>
    </location>
</feature>
<accession>A0A8H7YUR6</accession>
<protein>
    <submittedName>
        <fullName evidence="2">Uncharacterized protein</fullName>
    </submittedName>
</protein>
<sequence length="198" mass="21513">MVLPRSTLFRTLFTAQQSTRIAGARASTRVWQQATRRTYASGGGESKKSSDLPWIIGSLVFTVPAASFLLADGPKKPTHSELHMPTHKDTEEVHISEKQAASEVEEEEEKDKTEPERDSAPSPKESDQSVRGGQGEAKEALEETSASESTKDAEDASAKKMESEKKETAEKETPTQKLPEKDEAKPSHASSADTSAAK</sequence>
<gene>
    <name evidence="2" type="ORF">I7I52_09070</name>
</gene>
<feature type="region of interest" description="Disordered" evidence="1">
    <location>
        <begin position="72"/>
        <end position="198"/>
    </location>
</feature>
<feature type="compositionally biased region" description="Basic and acidic residues" evidence="1">
    <location>
        <begin position="110"/>
        <end position="128"/>
    </location>
</feature>
<dbReference type="AlphaFoldDB" id="A0A8H7YUR6"/>
<name>A0A8H7YUR6_AJECA</name>
<evidence type="ECO:0000256" key="1">
    <source>
        <dbReference type="SAM" id="MobiDB-lite"/>
    </source>
</evidence>
<dbReference type="VEuPathDB" id="FungiDB:I7I52_09070"/>
<reference evidence="2 3" key="1">
    <citation type="submission" date="2021-01" db="EMBL/GenBank/DDBJ databases">
        <title>Chromosome-level genome assembly of a human fungal pathogen reveals clustering of transcriptionally co-regulated genes.</title>
        <authorList>
            <person name="Voorhies M."/>
            <person name="Cohen S."/>
            <person name="Shea T.P."/>
            <person name="Petrus S."/>
            <person name="Munoz J.F."/>
            <person name="Poplawski S."/>
            <person name="Goldman W.E."/>
            <person name="Michael T."/>
            <person name="Cuomo C.A."/>
            <person name="Sil A."/>
            <person name="Beyhan S."/>
        </authorList>
    </citation>
    <scope>NUCLEOTIDE SEQUENCE [LARGE SCALE GENOMIC DNA]</scope>
    <source>
        <strain evidence="2 3">G184AR</strain>
    </source>
</reference>
<evidence type="ECO:0000313" key="3">
    <source>
        <dbReference type="Proteomes" id="UP000670092"/>
    </source>
</evidence>
<proteinExistence type="predicted"/>
<dbReference type="Proteomes" id="UP000670092">
    <property type="component" value="Unassembled WGS sequence"/>
</dbReference>
<feature type="compositionally biased region" description="Basic and acidic residues" evidence="1">
    <location>
        <begin position="73"/>
        <end position="97"/>
    </location>
</feature>
<organism evidence="2 3">
    <name type="scientific">Ajellomyces capsulatus</name>
    <name type="common">Darling's disease fungus</name>
    <name type="synonym">Histoplasma capsulatum</name>
    <dbReference type="NCBI Taxonomy" id="5037"/>
    <lineage>
        <taxon>Eukaryota</taxon>
        <taxon>Fungi</taxon>
        <taxon>Dikarya</taxon>
        <taxon>Ascomycota</taxon>
        <taxon>Pezizomycotina</taxon>
        <taxon>Eurotiomycetes</taxon>
        <taxon>Eurotiomycetidae</taxon>
        <taxon>Onygenales</taxon>
        <taxon>Ajellomycetaceae</taxon>
        <taxon>Histoplasma</taxon>
    </lineage>
</organism>
<comment type="caution">
    <text evidence="2">The sequence shown here is derived from an EMBL/GenBank/DDBJ whole genome shotgun (WGS) entry which is preliminary data.</text>
</comment>
<dbReference type="EMBL" id="JAEVHI010000002">
    <property type="protein sequence ID" value="KAG5298930.1"/>
    <property type="molecule type" value="Genomic_DNA"/>
</dbReference>